<feature type="compositionally biased region" description="Polar residues" evidence="7">
    <location>
        <begin position="106"/>
        <end position="115"/>
    </location>
</feature>
<name>A0AAE1XKD0_9LAMI</name>
<keyword evidence="3" id="KW-0479">Metal-binding</keyword>
<evidence type="ECO:0000256" key="4">
    <source>
        <dbReference type="ARBA" id="ARBA00022801"/>
    </source>
</evidence>
<evidence type="ECO:0000313" key="10">
    <source>
        <dbReference type="EMBL" id="KAK4413441.1"/>
    </source>
</evidence>
<feature type="transmembrane region" description="Helical" evidence="8">
    <location>
        <begin position="6"/>
        <end position="26"/>
    </location>
</feature>
<dbReference type="PROSITE" id="PS51746">
    <property type="entry name" value="PPM_2"/>
    <property type="match status" value="1"/>
</dbReference>
<keyword evidence="8" id="KW-0812">Transmembrane</keyword>
<dbReference type="SUPFAM" id="SSF81606">
    <property type="entry name" value="PP2C-like"/>
    <property type="match status" value="1"/>
</dbReference>
<organism evidence="10 11">
    <name type="scientific">Sesamum alatum</name>
    <dbReference type="NCBI Taxonomy" id="300844"/>
    <lineage>
        <taxon>Eukaryota</taxon>
        <taxon>Viridiplantae</taxon>
        <taxon>Streptophyta</taxon>
        <taxon>Embryophyta</taxon>
        <taxon>Tracheophyta</taxon>
        <taxon>Spermatophyta</taxon>
        <taxon>Magnoliopsida</taxon>
        <taxon>eudicotyledons</taxon>
        <taxon>Gunneridae</taxon>
        <taxon>Pentapetalae</taxon>
        <taxon>asterids</taxon>
        <taxon>lamiids</taxon>
        <taxon>Lamiales</taxon>
        <taxon>Pedaliaceae</taxon>
        <taxon>Sesamum</taxon>
    </lineage>
</organism>
<feature type="compositionally biased region" description="Pro residues" evidence="7">
    <location>
        <begin position="39"/>
        <end position="53"/>
    </location>
</feature>
<evidence type="ECO:0000259" key="9">
    <source>
        <dbReference type="PROSITE" id="PS51746"/>
    </source>
</evidence>
<dbReference type="FunFam" id="3.60.40.10:FF:000079">
    <property type="entry name" value="Probable protein phosphatase 2C 74"/>
    <property type="match status" value="1"/>
</dbReference>
<gene>
    <name evidence="10" type="ORF">Salat_2756700</name>
</gene>
<evidence type="ECO:0000313" key="11">
    <source>
        <dbReference type="Proteomes" id="UP001293254"/>
    </source>
</evidence>
<dbReference type="AlphaFoldDB" id="A0AAE1XKD0"/>
<dbReference type="EMBL" id="JACGWO010000012">
    <property type="protein sequence ID" value="KAK4413441.1"/>
    <property type="molecule type" value="Genomic_DNA"/>
</dbReference>
<evidence type="ECO:0000256" key="2">
    <source>
        <dbReference type="ARBA" id="ARBA00001946"/>
    </source>
</evidence>
<dbReference type="Gene3D" id="3.60.40.10">
    <property type="entry name" value="PPM-type phosphatase domain"/>
    <property type="match status" value="1"/>
</dbReference>
<dbReference type="InterPro" id="IPR036457">
    <property type="entry name" value="PPM-type-like_dom_sf"/>
</dbReference>
<keyword evidence="8" id="KW-0472">Membrane</keyword>
<evidence type="ECO:0000256" key="7">
    <source>
        <dbReference type="SAM" id="MobiDB-lite"/>
    </source>
</evidence>
<sequence length="437" mass="48608">MIDHVRPAFLRLSVISIALYFLRLLIRLRRMTCMALLISPPPRPPPPPPPPTTSPSSSSSCLHHKTFSKHHQQPSSKLDQQLDHHQILPNNINNGIKNKLDGRGATNFSDEVNNKPSRKRPARLVVPSTGLQDSIEKVKRMDNIMNMKEFEVIQGRDFFLASKKGRREVMEDRHAVVLDISGDPKQAFFVVIDGHGGHQAADYVAKNLGKNIVNELQGVGKAGNQIEAALRGGYSATDKEFLAQDVHGGACAAGVLLKDGEVHAAHVGDCKVVLSRKGKAITLTNEHRLSREDERERIENSGGFLHCHNGVWRVNGSLAISRAFGDVHLKDWIICEPEIVKLPLTSECEFLIVASDGLWDRVSDQEAVDVVSRERNNLLESCRKLVQISSTRGNRDDITVMIINLHNFKIITTHAHDHADHIIAPARPDSSNNYNHK</sequence>
<comment type="caution">
    <text evidence="10">The sequence shown here is derived from an EMBL/GenBank/DDBJ whole genome shotgun (WGS) entry which is preliminary data.</text>
</comment>
<keyword evidence="4" id="KW-0378">Hydrolase</keyword>
<keyword evidence="5" id="KW-0460">Magnesium</keyword>
<feature type="compositionally biased region" description="Basic residues" evidence="7">
    <location>
        <begin position="62"/>
        <end position="72"/>
    </location>
</feature>
<evidence type="ECO:0000256" key="6">
    <source>
        <dbReference type="ARBA" id="ARBA00023211"/>
    </source>
</evidence>
<keyword evidence="11" id="KW-1185">Reference proteome</keyword>
<keyword evidence="8" id="KW-1133">Transmembrane helix</keyword>
<dbReference type="SMART" id="SM00331">
    <property type="entry name" value="PP2C_SIG"/>
    <property type="match status" value="1"/>
</dbReference>
<evidence type="ECO:0000256" key="8">
    <source>
        <dbReference type="SAM" id="Phobius"/>
    </source>
</evidence>
<keyword evidence="6" id="KW-0464">Manganese</keyword>
<protein>
    <recommendedName>
        <fullName evidence="9">PPM-type phosphatase domain-containing protein</fullName>
    </recommendedName>
</protein>
<dbReference type="InterPro" id="IPR001932">
    <property type="entry name" value="PPM-type_phosphatase-like_dom"/>
</dbReference>
<comment type="cofactor">
    <cofactor evidence="2">
        <name>Mg(2+)</name>
        <dbReference type="ChEBI" id="CHEBI:18420"/>
    </cofactor>
</comment>
<comment type="cofactor">
    <cofactor evidence="1">
        <name>Mn(2+)</name>
        <dbReference type="ChEBI" id="CHEBI:29035"/>
    </cofactor>
</comment>
<dbReference type="GO" id="GO:0004722">
    <property type="term" value="F:protein serine/threonine phosphatase activity"/>
    <property type="evidence" value="ECO:0007669"/>
    <property type="project" value="InterPro"/>
</dbReference>
<reference evidence="10" key="2">
    <citation type="journal article" date="2024" name="Plant">
        <title>Genomic evolution and insights into agronomic trait innovations of Sesamum species.</title>
        <authorList>
            <person name="Miao H."/>
            <person name="Wang L."/>
            <person name="Qu L."/>
            <person name="Liu H."/>
            <person name="Sun Y."/>
            <person name="Le M."/>
            <person name="Wang Q."/>
            <person name="Wei S."/>
            <person name="Zheng Y."/>
            <person name="Lin W."/>
            <person name="Duan Y."/>
            <person name="Cao H."/>
            <person name="Xiong S."/>
            <person name="Wang X."/>
            <person name="Wei L."/>
            <person name="Li C."/>
            <person name="Ma Q."/>
            <person name="Ju M."/>
            <person name="Zhao R."/>
            <person name="Li G."/>
            <person name="Mu C."/>
            <person name="Tian Q."/>
            <person name="Mei H."/>
            <person name="Zhang T."/>
            <person name="Gao T."/>
            <person name="Zhang H."/>
        </authorList>
    </citation>
    <scope>NUCLEOTIDE SEQUENCE</scope>
    <source>
        <strain evidence="10">3651</strain>
    </source>
</reference>
<dbReference type="InterPro" id="IPR015655">
    <property type="entry name" value="PP2C"/>
</dbReference>
<dbReference type="Pfam" id="PF00481">
    <property type="entry name" value="PP2C"/>
    <property type="match status" value="1"/>
</dbReference>
<evidence type="ECO:0000256" key="3">
    <source>
        <dbReference type="ARBA" id="ARBA00022723"/>
    </source>
</evidence>
<proteinExistence type="predicted"/>
<evidence type="ECO:0000256" key="1">
    <source>
        <dbReference type="ARBA" id="ARBA00001936"/>
    </source>
</evidence>
<reference evidence="10" key="1">
    <citation type="submission" date="2020-06" db="EMBL/GenBank/DDBJ databases">
        <authorList>
            <person name="Li T."/>
            <person name="Hu X."/>
            <person name="Zhang T."/>
            <person name="Song X."/>
            <person name="Zhang H."/>
            <person name="Dai N."/>
            <person name="Sheng W."/>
            <person name="Hou X."/>
            <person name="Wei L."/>
        </authorList>
    </citation>
    <scope>NUCLEOTIDE SEQUENCE</scope>
    <source>
        <strain evidence="10">3651</strain>
        <tissue evidence="10">Leaf</tissue>
    </source>
</reference>
<feature type="region of interest" description="Disordered" evidence="7">
    <location>
        <begin position="39"/>
        <end position="121"/>
    </location>
</feature>
<dbReference type="Proteomes" id="UP001293254">
    <property type="component" value="Unassembled WGS sequence"/>
</dbReference>
<dbReference type="PANTHER" id="PTHR47992">
    <property type="entry name" value="PROTEIN PHOSPHATASE"/>
    <property type="match status" value="1"/>
</dbReference>
<dbReference type="CDD" id="cd00143">
    <property type="entry name" value="PP2Cc"/>
    <property type="match status" value="1"/>
</dbReference>
<accession>A0AAE1XKD0</accession>
<dbReference type="GO" id="GO:0046872">
    <property type="term" value="F:metal ion binding"/>
    <property type="evidence" value="ECO:0007669"/>
    <property type="project" value="UniProtKB-KW"/>
</dbReference>
<dbReference type="SMART" id="SM00332">
    <property type="entry name" value="PP2Cc"/>
    <property type="match status" value="1"/>
</dbReference>
<feature type="domain" description="PPM-type phosphatase" evidence="9">
    <location>
        <begin position="157"/>
        <end position="405"/>
    </location>
</feature>
<evidence type="ECO:0000256" key="5">
    <source>
        <dbReference type="ARBA" id="ARBA00022842"/>
    </source>
</evidence>